<comment type="subcellular location">
    <subcellularLocation>
        <location evidence="1">Membrane</location>
        <topology evidence="1">Multi-pass membrane protein</topology>
    </subcellularLocation>
</comment>
<proteinExistence type="predicted"/>
<feature type="transmembrane region" description="Helical" evidence="5">
    <location>
        <begin position="7"/>
        <end position="28"/>
    </location>
</feature>
<keyword evidence="4 5" id="KW-0472">Membrane</keyword>
<dbReference type="EMBL" id="VXIV02003139">
    <property type="protein sequence ID" value="KAF6021005.1"/>
    <property type="molecule type" value="Genomic_DNA"/>
</dbReference>
<feature type="transmembrane region" description="Helical" evidence="5">
    <location>
        <begin position="127"/>
        <end position="150"/>
    </location>
</feature>
<evidence type="ECO:0000256" key="2">
    <source>
        <dbReference type="ARBA" id="ARBA00022692"/>
    </source>
</evidence>
<dbReference type="Gene3D" id="1.20.140.150">
    <property type="match status" value="1"/>
</dbReference>
<dbReference type="PANTHER" id="PTHR21284:SF12">
    <property type="entry name" value="EG:80H7.2 PROTEIN"/>
    <property type="match status" value="1"/>
</dbReference>
<reference evidence="6" key="1">
    <citation type="submission" date="2020-06" db="EMBL/GenBank/DDBJ databases">
        <title>Draft genome of Bugula neritina, a colonial animal packing powerful symbionts and potential medicines.</title>
        <authorList>
            <person name="Rayko M."/>
        </authorList>
    </citation>
    <scope>NUCLEOTIDE SEQUENCE [LARGE SCALE GENOMIC DNA]</scope>
    <source>
        <strain evidence="6">Kwan_BN1</strain>
    </source>
</reference>
<evidence type="ECO:0000256" key="4">
    <source>
        <dbReference type="ARBA" id="ARBA00023136"/>
    </source>
</evidence>
<evidence type="ECO:0000256" key="3">
    <source>
        <dbReference type="ARBA" id="ARBA00022989"/>
    </source>
</evidence>
<organism evidence="6 7">
    <name type="scientific">Bugula neritina</name>
    <name type="common">Brown bryozoan</name>
    <name type="synonym">Sertularia neritina</name>
    <dbReference type="NCBI Taxonomy" id="10212"/>
    <lineage>
        <taxon>Eukaryota</taxon>
        <taxon>Metazoa</taxon>
        <taxon>Spiralia</taxon>
        <taxon>Lophotrochozoa</taxon>
        <taxon>Bryozoa</taxon>
        <taxon>Gymnolaemata</taxon>
        <taxon>Cheilostomatida</taxon>
        <taxon>Flustrina</taxon>
        <taxon>Buguloidea</taxon>
        <taxon>Bugulidae</taxon>
        <taxon>Bugula</taxon>
    </lineage>
</organism>
<comment type="caution">
    <text evidence="6">The sequence shown here is derived from an EMBL/GenBank/DDBJ whole genome shotgun (WGS) entry which is preliminary data.</text>
</comment>
<dbReference type="Pfam" id="PF13903">
    <property type="entry name" value="Claudin_2"/>
    <property type="match status" value="1"/>
</dbReference>
<keyword evidence="2 5" id="KW-0812">Transmembrane</keyword>
<keyword evidence="7" id="KW-1185">Reference proteome</keyword>
<feature type="transmembrane region" description="Helical" evidence="5">
    <location>
        <begin position="91"/>
        <end position="120"/>
    </location>
</feature>
<evidence type="ECO:0000313" key="6">
    <source>
        <dbReference type="EMBL" id="KAF6021005.1"/>
    </source>
</evidence>
<evidence type="ECO:0000256" key="5">
    <source>
        <dbReference type="SAM" id="Phobius"/>
    </source>
</evidence>
<feature type="transmembrane region" description="Helical" evidence="5">
    <location>
        <begin position="170"/>
        <end position="196"/>
    </location>
</feature>
<dbReference type="AlphaFoldDB" id="A0A7J7J4I4"/>
<dbReference type="PANTHER" id="PTHR21284">
    <property type="entry name" value="EG:80H7.2 PROTEIN"/>
    <property type="match status" value="1"/>
</dbReference>
<dbReference type="InterPro" id="IPR004031">
    <property type="entry name" value="PMP22/EMP/MP20/Claudin"/>
</dbReference>
<keyword evidence="3 5" id="KW-1133">Transmembrane helix</keyword>
<sequence>MERNQMLFVIGISMATVATICNIIAFGLPSWIYTYDRFSTIGIEKAGLWTFCLDTFHDDRYNYNDGIPMYGCKWIYSQYLKEIRWTVLNPAFYIAVQIMATVNLILSLIGLIGLYIICFVRKNNCPLILGIVTMFFCTILGFCEIILYAMRVTDDEYYKVPNVHVKHLGAGWGMAVVAAIVSGMALGALTASYLSVRKERREFKKQQSMDMLGASY</sequence>
<evidence type="ECO:0000256" key="1">
    <source>
        <dbReference type="ARBA" id="ARBA00004141"/>
    </source>
</evidence>
<name>A0A7J7J4I4_BUGNE</name>
<dbReference type="Proteomes" id="UP000593567">
    <property type="component" value="Unassembled WGS sequence"/>
</dbReference>
<gene>
    <name evidence="6" type="ORF">EB796_020652</name>
</gene>
<dbReference type="GO" id="GO:0016020">
    <property type="term" value="C:membrane"/>
    <property type="evidence" value="ECO:0007669"/>
    <property type="project" value="UniProtKB-SubCell"/>
</dbReference>
<accession>A0A7J7J4I4</accession>
<protein>
    <submittedName>
        <fullName evidence="6">Pck</fullName>
    </submittedName>
</protein>
<evidence type="ECO:0000313" key="7">
    <source>
        <dbReference type="Proteomes" id="UP000593567"/>
    </source>
</evidence>